<dbReference type="PANTHER" id="PTHR48475">
    <property type="entry name" value="RIBONUCLEASE H"/>
    <property type="match status" value="1"/>
</dbReference>
<keyword evidence="5" id="KW-0378">Hydrolase</keyword>
<dbReference type="SUPFAM" id="SSF56672">
    <property type="entry name" value="DNA/RNA polymerases"/>
    <property type="match status" value="1"/>
</dbReference>
<dbReference type="CDD" id="cd09279">
    <property type="entry name" value="RNase_HI_like"/>
    <property type="match status" value="1"/>
</dbReference>
<dbReference type="Pfam" id="PF00078">
    <property type="entry name" value="RVT_1"/>
    <property type="match status" value="1"/>
</dbReference>
<evidence type="ECO:0000256" key="1">
    <source>
        <dbReference type="ARBA" id="ARBA00022679"/>
    </source>
</evidence>
<dbReference type="InterPro" id="IPR002156">
    <property type="entry name" value="RNaseH_domain"/>
</dbReference>
<dbReference type="RefSeq" id="XP_027083543.2">
    <property type="nucleotide sequence ID" value="XM_027227742.2"/>
</dbReference>
<dbReference type="PROSITE" id="PS50878">
    <property type="entry name" value="RT_POL"/>
    <property type="match status" value="1"/>
</dbReference>
<organism evidence="8 9">
    <name type="scientific">Coffea arabica</name>
    <name type="common">Arabian coffee</name>
    <dbReference type="NCBI Taxonomy" id="13443"/>
    <lineage>
        <taxon>Eukaryota</taxon>
        <taxon>Viridiplantae</taxon>
        <taxon>Streptophyta</taxon>
        <taxon>Embryophyta</taxon>
        <taxon>Tracheophyta</taxon>
        <taxon>Spermatophyta</taxon>
        <taxon>Magnoliopsida</taxon>
        <taxon>eudicotyledons</taxon>
        <taxon>Gunneridae</taxon>
        <taxon>Pentapetalae</taxon>
        <taxon>asterids</taxon>
        <taxon>lamiids</taxon>
        <taxon>Gentianales</taxon>
        <taxon>Rubiaceae</taxon>
        <taxon>Ixoroideae</taxon>
        <taxon>Gardenieae complex</taxon>
        <taxon>Bertiereae - Coffeeae clade</taxon>
        <taxon>Coffeeae</taxon>
        <taxon>Coffea</taxon>
    </lineage>
</organism>
<dbReference type="SUPFAM" id="SSF53098">
    <property type="entry name" value="Ribonuclease H-like"/>
    <property type="match status" value="1"/>
</dbReference>
<dbReference type="InterPro" id="IPR041373">
    <property type="entry name" value="RT_RNaseH"/>
</dbReference>
<dbReference type="Gene3D" id="3.30.420.10">
    <property type="entry name" value="Ribonuclease H-like superfamily/Ribonuclease H"/>
    <property type="match status" value="1"/>
</dbReference>
<evidence type="ECO:0000259" key="7">
    <source>
        <dbReference type="PROSITE" id="PS50878"/>
    </source>
</evidence>
<gene>
    <name evidence="9" type="primary">LOC113705834</name>
</gene>
<keyword evidence="8" id="KW-1185">Reference proteome</keyword>
<dbReference type="Proteomes" id="UP001652660">
    <property type="component" value="Chromosome 8c"/>
</dbReference>
<keyword evidence="3" id="KW-0540">Nuclease</keyword>
<evidence type="ECO:0000256" key="4">
    <source>
        <dbReference type="ARBA" id="ARBA00022759"/>
    </source>
</evidence>
<evidence type="ECO:0000313" key="9">
    <source>
        <dbReference type="RefSeq" id="XP_027083543.2"/>
    </source>
</evidence>
<dbReference type="OrthoDB" id="101614at2759"/>
<reference evidence="9" key="2">
    <citation type="submission" date="2025-08" db="UniProtKB">
        <authorList>
            <consortium name="RefSeq"/>
        </authorList>
    </citation>
    <scope>IDENTIFICATION</scope>
    <source>
        <tissue evidence="9">Leaves</tissue>
    </source>
</reference>
<dbReference type="CDD" id="cd01647">
    <property type="entry name" value="RT_LTR"/>
    <property type="match status" value="1"/>
</dbReference>
<dbReference type="PANTHER" id="PTHR48475:SF1">
    <property type="entry name" value="RNASE H TYPE-1 DOMAIN-CONTAINING PROTEIN"/>
    <property type="match status" value="1"/>
</dbReference>
<dbReference type="Pfam" id="PF17917">
    <property type="entry name" value="RT_RNaseH"/>
    <property type="match status" value="1"/>
</dbReference>
<dbReference type="InterPro" id="IPR000477">
    <property type="entry name" value="RT_dom"/>
</dbReference>
<dbReference type="GO" id="GO:0003964">
    <property type="term" value="F:RNA-directed DNA polymerase activity"/>
    <property type="evidence" value="ECO:0007669"/>
    <property type="project" value="UniProtKB-KW"/>
</dbReference>
<dbReference type="InterPro" id="IPR043502">
    <property type="entry name" value="DNA/RNA_pol_sf"/>
</dbReference>
<dbReference type="GO" id="GO:0003676">
    <property type="term" value="F:nucleic acid binding"/>
    <property type="evidence" value="ECO:0007669"/>
    <property type="project" value="InterPro"/>
</dbReference>
<dbReference type="Gene3D" id="3.30.70.270">
    <property type="match status" value="1"/>
</dbReference>
<evidence type="ECO:0000256" key="6">
    <source>
        <dbReference type="ARBA" id="ARBA00022918"/>
    </source>
</evidence>
<dbReference type="InterPro" id="IPR012337">
    <property type="entry name" value="RNaseH-like_sf"/>
</dbReference>
<evidence type="ECO:0000256" key="5">
    <source>
        <dbReference type="ARBA" id="ARBA00022801"/>
    </source>
</evidence>
<feature type="domain" description="Reverse transcriptase" evidence="7">
    <location>
        <begin position="1"/>
        <end position="82"/>
    </location>
</feature>
<accession>A0A6P6TYW0</accession>
<proteinExistence type="predicted"/>
<keyword evidence="6" id="KW-0695">RNA-directed DNA polymerase</keyword>
<keyword evidence="4" id="KW-0255">Endonuclease</keyword>
<dbReference type="AlphaFoldDB" id="A0A6P6TYW0"/>
<reference evidence="8" key="1">
    <citation type="journal article" date="2025" name="Foods">
        <title>Unveiling the Microbial Signatures of Arabica Coffee Cherries: Insights into Ripeness Specific Diversity, Functional Traits, and Implications for Quality and Safety.</title>
        <authorList>
            <consortium name="RefSeq"/>
            <person name="Tenea G.N."/>
            <person name="Cifuentes V."/>
            <person name="Reyes P."/>
            <person name="Cevallos-Vallejos M."/>
        </authorList>
    </citation>
    <scope>NUCLEOTIDE SEQUENCE [LARGE SCALE GENOMIC DNA]</scope>
</reference>
<dbReference type="InterPro" id="IPR036397">
    <property type="entry name" value="RNaseH_sf"/>
</dbReference>
<name>A0A6P6TYW0_COFAR</name>
<keyword evidence="2" id="KW-0548">Nucleotidyltransferase</keyword>
<dbReference type="GO" id="GO:0004523">
    <property type="term" value="F:RNA-DNA hybrid ribonuclease activity"/>
    <property type="evidence" value="ECO:0007669"/>
    <property type="project" value="InterPro"/>
</dbReference>
<evidence type="ECO:0000256" key="2">
    <source>
        <dbReference type="ARBA" id="ARBA00022695"/>
    </source>
</evidence>
<evidence type="ECO:0000256" key="3">
    <source>
        <dbReference type="ARBA" id="ARBA00022722"/>
    </source>
</evidence>
<protein>
    <recommendedName>
        <fullName evidence="7">Reverse transcriptase domain-containing protein</fullName>
    </recommendedName>
</protein>
<evidence type="ECO:0000313" key="8">
    <source>
        <dbReference type="Proteomes" id="UP001652660"/>
    </source>
</evidence>
<dbReference type="Pfam" id="PF13456">
    <property type="entry name" value="RVT_3"/>
    <property type="match status" value="1"/>
</dbReference>
<sequence>MPFGLKNAGATYQRTMTTLFHDMIHKEMEVYVDDIIIKSKKAEDHLIDLRKLFERLRKYNLKLNPVKCAFGAPAGKLLGFIVSKKGIEIDPAKIKAIRDMPVPKTQKDVKIQKFRHYLLSHTIYLISRSDPLKYLLEKPMPTGRLAKWQMILSKFDIVFISQKAVKGQAIADHLAENPNDDDYQPLHTYFPDEEVLLVGAAKDMSERCPKWRLFFDGVANSFGAGIGAVLVSPKGKHYPGAAKLQFACTNNMAEYEACIFGLKMALEMEVKELIAFSDSDLLVHQTLKQWMTKDSKILPYHCNLLNLAKQFQSLEFRHLPQTRNVFADALANLSSMIQYPDELEIEPIQIQLQDKSAHYWVVDKSSSKNPWYSDIKEFIKIGTYPPEAIANDKGFLHRMASKFFLNGETLSGDVLNVKCMAMLYVLLPPNCIA</sequence>
<dbReference type="GeneID" id="113705834"/>
<keyword evidence="1" id="KW-0808">Transferase</keyword>
<dbReference type="InterPro" id="IPR043128">
    <property type="entry name" value="Rev_trsase/Diguanyl_cyclase"/>
</dbReference>